<gene>
    <name evidence="1" type="ORF">BK138_01020</name>
</gene>
<comment type="caution">
    <text evidence="1">The sequence shown here is derived from an EMBL/GenBank/DDBJ whole genome shotgun (WGS) entry which is preliminary data.</text>
</comment>
<dbReference type="Proteomes" id="UP000187172">
    <property type="component" value="Unassembled WGS sequence"/>
</dbReference>
<name>A0A1R1EZI9_9BACL</name>
<dbReference type="Pfam" id="PF19371">
    <property type="entry name" value="DUF5946"/>
    <property type="match status" value="1"/>
</dbReference>
<organism evidence="1 2">
    <name type="scientific">Paenibacillus rhizosphaerae</name>
    <dbReference type="NCBI Taxonomy" id="297318"/>
    <lineage>
        <taxon>Bacteria</taxon>
        <taxon>Bacillati</taxon>
        <taxon>Bacillota</taxon>
        <taxon>Bacilli</taxon>
        <taxon>Bacillales</taxon>
        <taxon>Paenibacillaceae</taxon>
        <taxon>Paenibacillus</taxon>
    </lineage>
</organism>
<reference evidence="1 2" key="1">
    <citation type="submission" date="2016-11" db="EMBL/GenBank/DDBJ databases">
        <title>Paenibacillus species isolates.</title>
        <authorList>
            <person name="Beno S.M."/>
        </authorList>
    </citation>
    <scope>NUCLEOTIDE SEQUENCE [LARGE SCALE GENOMIC DNA]</scope>
    <source>
        <strain evidence="1 2">FSL R5-0378</strain>
    </source>
</reference>
<dbReference type="InterPro" id="IPR045990">
    <property type="entry name" value="DUF5946"/>
</dbReference>
<evidence type="ECO:0000313" key="1">
    <source>
        <dbReference type="EMBL" id="OMF57235.1"/>
    </source>
</evidence>
<evidence type="ECO:0000313" key="2">
    <source>
        <dbReference type="Proteomes" id="UP000187172"/>
    </source>
</evidence>
<sequence length="146" mass="16556">MPNTCVLCNAVLPQGITCESIFNEFLALEFNDPSYGRVHFLTVASYMVQHQGYSDEMYAWVQSALQKHLEEGYATELIRQDMAKGPGSTKGIRRPLDAQPLPKIYWTMTIADVAAQMYDAESYCKLIEQWGRTTLKEMGPLVLKKI</sequence>
<dbReference type="AlphaFoldDB" id="A0A1R1EZI9"/>
<proteinExistence type="predicted"/>
<accession>A0A1R1EZI9</accession>
<protein>
    <submittedName>
        <fullName evidence="1">Uncharacterized protein</fullName>
    </submittedName>
</protein>
<keyword evidence="2" id="KW-1185">Reference proteome</keyword>
<dbReference type="EMBL" id="MRTP01000001">
    <property type="protein sequence ID" value="OMF57235.1"/>
    <property type="molecule type" value="Genomic_DNA"/>
</dbReference>
<dbReference type="RefSeq" id="WP_076164767.1">
    <property type="nucleotide sequence ID" value="NZ_MRTP01000001.1"/>
</dbReference>